<gene>
    <name evidence="1" type="ORF">DSO57_1033321</name>
</gene>
<proteinExistence type="predicted"/>
<comment type="caution">
    <text evidence="1">The sequence shown here is derived from an EMBL/GenBank/DDBJ whole genome shotgun (WGS) entry which is preliminary data.</text>
</comment>
<sequence>MNAIYITSGDNQEASDLFLPNPEEVEEDMLHKVLAVNALTRTQILRQKDKSPEIAKEVISLQYAEHIIASNTAVTHGSDSAKRFPPSSSK</sequence>
<organism evidence="1 2">
    <name type="scientific">Entomophthora muscae</name>
    <dbReference type="NCBI Taxonomy" id="34485"/>
    <lineage>
        <taxon>Eukaryota</taxon>
        <taxon>Fungi</taxon>
        <taxon>Fungi incertae sedis</taxon>
        <taxon>Zoopagomycota</taxon>
        <taxon>Entomophthoromycotina</taxon>
        <taxon>Entomophthoromycetes</taxon>
        <taxon>Entomophthorales</taxon>
        <taxon>Entomophthoraceae</taxon>
        <taxon>Entomophthora</taxon>
    </lineage>
</organism>
<evidence type="ECO:0000313" key="1">
    <source>
        <dbReference type="EMBL" id="KAJ9071816.1"/>
    </source>
</evidence>
<accession>A0ACC2TBK2</accession>
<protein>
    <submittedName>
        <fullName evidence="1">Uncharacterized protein</fullName>
    </submittedName>
</protein>
<reference evidence="1" key="1">
    <citation type="submission" date="2022-04" db="EMBL/GenBank/DDBJ databases">
        <title>Genome of the entomopathogenic fungus Entomophthora muscae.</title>
        <authorList>
            <person name="Elya C."/>
            <person name="Lovett B.R."/>
            <person name="Lee E."/>
            <person name="Macias A.M."/>
            <person name="Hajek A.E."/>
            <person name="De Bivort B.L."/>
            <person name="Kasson M.T."/>
            <person name="De Fine Licht H.H."/>
            <person name="Stajich J.E."/>
        </authorList>
    </citation>
    <scope>NUCLEOTIDE SEQUENCE</scope>
    <source>
        <strain evidence="1">Berkeley</strain>
    </source>
</reference>
<dbReference type="EMBL" id="QTSX02003101">
    <property type="protein sequence ID" value="KAJ9071816.1"/>
    <property type="molecule type" value="Genomic_DNA"/>
</dbReference>
<evidence type="ECO:0000313" key="2">
    <source>
        <dbReference type="Proteomes" id="UP001165960"/>
    </source>
</evidence>
<keyword evidence="2" id="KW-1185">Reference proteome</keyword>
<name>A0ACC2TBK2_9FUNG</name>
<dbReference type="Proteomes" id="UP001165960">
    <property type="component" value="Unassembled WGS sequence"/>
</dbReference>